<evidence type="ECO:0000256" key="1">
    <source>
        <dbReference type="ARBA" id="ARBA00001964"/>
    </source>
</evidence>
<evidence type="ECO:0000313" key="5">
    <source>
        <dbReference type="EMBL" id="UTJ06378.1"/>
    </source>
</evidence>
<dbReference type="Gene3D" id="3.40.50.970">
    <property type="match status" value="1"/>
</dbReference>
<dbReference type="Proteomes" id="UP001060012">
    <property type="component" value="Chromosome"/>
</dbReference>
<sequence length="265" mass="30109">MLNSQDIRQKTIELSCKTGAGHLAPSLSTVEILTVLFEKYLNFNKNNAKDETRDRFVLSKGHGAYAYYIILNELEFLPDWELEKFNTDEATIMGCLTENPEYMIEASTGSLGHGLPLAIGMAQSFKIQNKPNKVICMIGDGEMQEGSNFEALMLAYRFKLDNLLVIIDANDLQAMGRVEDVALPNDRLSKVLSSFIDENYFDIDGHDEEEIAKCFDSFYNKQNENFSIMFARTIKGKGIDFIEHSEKHHYRCPTLDGYVLKAEDE</sequence>
<organism evidence="5 6">
    <name type="scientific">Arcobacter roscoffensis</name>
    <dbReference type="NCBI Taxonomy" id="2961520"/>
    <lineage>
        <taxon>Bacteria</taxon>
        <taxon>Pseudomonadati</taxon>
        <taxon>Campylobacterota</taxon>
        <taxon>Epsilonproteobacteria</taxon>
        <taxon>Campylobacterales</taxon>
        <taxon>Arcobacteraceae</taxon>
        <taxon>Arcobacter</taxon>
    </lineage>
</organism>
<evidence type="ECO:0000256" key="3">
    <source>
        <dbReference type="ARBA" id="ARBA00023052"/>
    </source>
</evidence>
<dbReference type="CDD" id="cd02012">
    <property type="entry name" value="TPP_TK"/>
    <property type="match status" value="1"/>
</dbReference>
<dbReference type="SUPFAM" id="SSF52518">
    <property type="entry name" value="Thiamin diphosphate-binding fold (THDP-binding)"/>
    <property type="match status" value="1"/>
</dbReference>
<gene>
    <name evidence="5" type="ORF">NJU99_14165</name>
</gene>
<name>A0ABY5E5P6_9BACT</name>
<dbReference type="InterPro" id="IPR005474">
    <property type="entry name" value="Transketolase_N"/>
</dbReference>
<proteinExistence type="inferred from homology"/>
<dbReference type="EMBL" id="CP100595">
    <property type="protein sequence ID" value="UTJ06378.1"/>
    <property type="molecule type" value="Genomic_DNA"/>
</dbReference>
<feature type="domain" description="Transketolase N-terminal" evidence="4">
    <location>
        <begin position="7"/>
        <end position="248"/>
    </location>
</feature>
<keyword evidence="3" id="KW-0786">Thiamine pyrophosphate</keyword>
<dbReference type="PANTHER" id="PTHR47514:SF1">
    <property type="entry name" value="TRANSKETOLASE N-TERMINAL SECTION-RELATED"/>
    <property type="match status" value="1"/>
</dbReference>
<dbReference type="InterPro" id="IPR029061">
    <property type="entry name" value="THDP-binding"/>
</dbReference>
<keyword evidence="6" id="KW-1185">Reference proteome</keyword>
<evidence type="ECO:0000259" key="4">
    <source>
        <dbReference type="Pfam" id="PF00456"/>
    </source>
</evidence>
<comment type="cofactor">
    <cofactor evidence="1">
        <name>thiamine diphosphate</name>
        <dbReference type="ChEBI" id="CHEBI:58937"/>
    </cofactor>
</comment>
<comment type="similarity">
    <text evidence="2">Belongs to the transketolase family.</text>
</comment>
<protein>
    <submittedName>
        <fullName evidence="5">Transketolase</fullName>
    </submittedName>
</protein>
<accession>A0ABY5E5P6</accession>
<evidence type="ECO:0000313" key="6">
    <source>
        <dbReference type="Proteomes" id="UP001060012"/>
    </source>
</evidence>
<evidence type="ECO:0000256" key="2">
    <source>
        <dbReference type="ARBA" id="ARBA00007131"/>
    </source>
</evidence>
<dbReference type="PANTHER" id="PTHR47514">
    <property type="entry name" value="TRANSKETOLASE N-TERMINAL SECTION-RELATED"/>
    <property type="match status" value="1"/>
</dbReference>
<reference evidence="5" key="1">
    <citation type="submission" date="2022-07" db="EMBL/GenBank/DDBJ databases">
        <title>Arcobacter roscoffensis sp. nov., a marine bacterium isolated from coastal seawater collected from Roscoff, France.</title>
        <authorList>
            <person name="Pascual J."/>
            <person name="Lepeaux C."/>
            <person name="Methner A."/>
            <person name="Overmann J."/>
        </authorList>
    </citation>
    <scope>NUCLEOTIDE SEQUENCE</scope>
    <source>
        <strain evidence="5">ARW1-2F2</strain>
    </source>
</reference>
<dbReference type="Pfam" id="PF00456">
    <property type="entry name" value="Transketolase_N"/>
    <property type="match status" value="1"/>
</dbReference>
<dbReference type="RefSeq" id="WP_254576557.1">
    <property type="nucleotide sequence ID" value="NZ_CP100595.1"/>
</dbReference>